<gene>
    <name evidence="2" type="ORF">HNR21_005943</name>
</gene>
<dbReference type="EMBL" id="JACJII010000001">
    <property type="protein sequence ID" value="MBA9007061.1"/>
    <property type="molecule type" value="Genomic_DNA"/>
</dbReference>
<protein>
    <submittedName>
        <fullName evidence="2">Uncharacterized protein</fullName>
    </submittedName>
</protein>
<dbReference type="RefSeq" id="WP_182707754.1">
    <property type="nucleotide sequence ID" value="NZ_JACJII010000001.1"/>
</dbReference>
<keyword evidence="3" id="KW-1185">Reference proteome</keyword>
<sequence length="115" mass="12854">MQTENSVPTDDHAAEVEALNRRYPGWSIWFGLFTRHWWALPPRAQDIGDFIEAETPQRLIARIETHPVPPPAVPRPAAPSRPAPPSPSHLLRLEGPPPSAGHRPPMTARPGRPFR</sequence>
<evidence type="ECO:0000256" key="1">
    <source>
        <dbReference type="SAM" id="MobiDB-lite"/>
    </source>
</evidence>
<evidence type="ECO:0000313" key="3">
    <source>
        <dbReference type="Proteomes" id="UP000539313"/>
    </source>
</evidence>
<reference evidence="2 3" key="1">
    <citation type="submission" date="2020-08" db="EMBL/GenBank/DDBJ databases">
        <title>Sequencing the genomes of 1000 actinobacteria strains.</title>
        <authorList>
            <person name="Klenk H.-P."/>
        </authorList>
    </citation>
    <scope>NUCLEOTIDE SEQUENCE [LARGE SCALE GENOMIC DNA]</scope>
    <source>
        <strain evidence="2 3">DSM 45823</strain>
    </source>
</reference>
<accession>A0A7W3N3T7</accession>
<feature type="region of interest" description="Disordered" evidence="1">
    <location>
        <begin position="65"/>
        <end position="115"/>
    </location>
</feature>
<dbReference type="AlphaFoldDB" id="A0A7W3N3T7"/>
<feature type="compositionally biased region" description="Pro residues" evidence="1">
    <location>
        <begin position="67"/>
        <end position="87"/>
    </location>
</feature>
<comment type="caution">
    <text evidence="2">The sequence shown here is derived from an EMBL/GenBank/DDBJ whole genome shotgun (WGS) entry which is preliminary data.</text>
</comment>
<dbReference type="Proteomes" id="UP000539313">
    <property type="component" value="Unassembled WGS sequence"/>
</dbReference>
<organism evidence="2 3">
    <name type="scientific">Thermomonospora cellulosilytica</name>
    <dbReference type="NCBI Taxonomy" id="1411118"/>
    <lineage>
        <taxon>Bacteria</taxon>
        <taxon>Bacillati</taxon>
        <taxon>Actinomycetota</taxon>
        <taxon>Actinomycetes</taxon>
        <taxon>Streptosporangiales</taxon>
        <taxon>Thermomonosporaceae</taxon>
        <taxon>Thermomonospora</taxon>
    </lineage>
</organism>
<name>A0A7W3N3T7_9ACTN</name>
<proteinExistence type="predicted"/>
<evidence type="ECO:0000313" key="2">
    <source>
        <dbReference type="EMBL" id="MBA9007061.1"/>
    </source>
</evidence>